<accession>A0AAW1FLR9</accession>
<evidence type="ECO:0000256" key="6">
    <source>
        <dbReference type="ARBA" id="ARBA00023212"/>
    </source>
</evidence>
<dbReference type="EMBL" id="JBCEZU010000056">
    <property type="protein sequence ID" value="KAK9534594.1"/>
    <property type="molecule type" value="Genomic_DNA"/>
</dbReference>
<feature type="domain" description="PH" evidence="9">
    <location>
        <begin position="44"/>
        <end position="151"/>
    </location>
</feature>
<name>A0AAW1FLR9_ZOAVI</name>
<dbReference type="InterPro" id="IPR011993">
    <property type="entry name" value="PH-like_dom_sf"/>
</dbReference>
<dbReference type="PANTHER" id="PTHR17271:SF12">
    <property type="entry name" value="MYOSIN PHOSPHATASE RHO-INTERACTING PROTEIN ISOFORM X1"/>
    <property type="match status" value="1"/>
</dbReference>
<dbReference type="GO" id="GO:0051015">
    <property type="term" value="F:actin filament binding"/>
    <property type="evidence" value="ECO:0007669"/>
    <property type="project" value="TreeGrafter"/>
</dbReference>
<dbReference type="PANTHER" id="PTHR17271">
    <property type="entry name" value="PLECKSTRIN HOMOLOGY PH DOMAIN-CONTAINING PROTEIN"/>
    <property type="match status" value="1"/>
</dbReference>
<evidence type="ECO:0000313" key="10">
    <source>
        <dbReference type="EMBL" id="KAK9534594.1"/>
    </source>
</evidence>
<feature type="region of interest" description="Disordered" evidence="8">
    <location>
        <begin position="466"/>
        <end position="497"/>
    </location>
</feature>
<feature type="coiled-coil region" evidence="7">
    <location>
        <begin position="1558"/>
        <end position="1624"/>
    </location>
</feature>
<protein>
    <recommendedName>
        <fullName evidence="9">PH domain-containing protein</fullName>
    </recommendedName>
</protein>
<dbReference type="PROSITE" id="PS50003">
    <property type="entry name" value="PH_DOMAIN"/>
    <property type="match status" value="2"/>
</dbReference>
<keyword evidence="5" id="KW-0009">Actin-binding</keyword>
<keyword evidence="3" id="KW-0597">Phosphoprotein</keyword>
<feature type="coiled-coil region" evidence="7">
    <location>
        <begin position="819"/>
        <end position="867"/>
    </location>
</feature>
<gene>
    <name evidence="10" type="ORF">VZT92_007029</name>
</gene>
<dbReference type="SMART" id="SM00233">
    <property type="entry name" value="PH"/>
    <property type="match status" value="2"/>
</dbReference>
<dbReference type="Proteomes" id="UP001488805">
    <property type="component" value="Unassembled WGS sequence"/>
</dbReference>
<evidence type="ECO:0000256" key="4">
    <source>
        <dbReference type="ARBA" id="ARBA00023054"/>
    </source>
</evidence>
<reference evidence="10 11" key="1">
    <citation type="journal article" date="2024" name="Genome Biol. Evol.">
        <title>Chromosome-level genome assembly of the viviparous eelpout Zoarces viviparus.</title>
        <authorList>
            <person name="Fuhrmann N."/>
            <person name="Brasseur M.V."/>
            <person name="Bakowski C.E."/>
            <person name="Podsiadlowski L."/>
            <person name="Prost S."/>
            <person name="Krehenwinkel H."/>
            <person name="Mayer C."/>
        </authorList>
    </citation>
    <scope>NUCLEOTIDE SEQUENCE [LARGE SCALE GENOMIC DNA]</scope>
    <source>
        <strain evidence="10">NO-MEL_2022_Ind0_liver</strain>
    </source>
</reference>
<evidence type="ECO:0000256" key="3">
    <source>
        <dbReference type="ARBA" id="ARBA00022553"/>
    </source>
</evidence>
<dbReference type="GO" id="GO:0015629">
    <property type="term" value="C:actin cytoskeleton"/>
    <property type="evidence" value="ECO:0007669"/>
    <property type="project" value="TreeGrafter"/>
</dbReference>
<keyword evidence="11" id="KW-1185">Reference proteome</keyword>
<evidence type="ECO:0000256" key="2">
    <source>
        <dbReference type="ARBA" id="ARBA00022490"/>
    </source>
</evidence>
<feature type="region of interest" description="Disordered" evidence="8">
    <location>
        <begin position="154"/>
        <end position="343"/>
    </location>
</feature>
<keyword evidence="2" id="KW-0963">Cytoplasm</keyword>
<evidence type="ECO:0000256" key="8">
    <source>
        <dbReference type="SAM" id="MobiDB-lite"/>
    </source>
</evidence>
<evidence type="ECO:0000256" key="5">
    <source>
        <dbReference type="ARBA" id="ARBA00023203"/>
    </source>
</evidence>
<proteinExistence type="predicted"/>
<evidence type="ECO:0000313" key="11">
    <source>
        <dbReference type="Proteomes" id="UP001488805"/>
    </source>
</evidence>
<comment type="caution">
    <text evidence="10">The sequence shown here is derived from an EMBL/GenBank/DDBJ whole genome shotgun (WGS) entry which is preliminary data.</text>
</comment>
<feature type="compositionally biased region" description="Basic and acidic residues" evidence="8">
    <location>
        <begin position="281"/>
        <end position="293"/>
    </location>
</feature>
<organism evidence="10 11">
    <name type="scientific">Zoarces viviparus</name>
    <name type="common">Viviparous eelpout</name>
    <name type="synonym">Blennius viviparus</name>
    <dbReference type="NCBI Taxonomy" id="48416"/>
    <lineage>
        <taxon>Eukaryota</taxon>
        <taxon>Metazoa</taxon>
        <taxon>Chordata</taxon>
        <taxon>Craniata</taxon>
        <taxon>Vertebrata</taxon>
        <taxon>Euteleostomi</taxon>
        <taxon>Actinopterygii</taxon>
        <taxon>Neopterygii</taxon>
        <taxon>Teleostei</taxon>
        <taxon>Neoteleostei</taxon>
        <taxon>Acanthomorphata</taxon>
        <taxon>Eupercaria</taxon>
        <taxon>Perciformes</taxon>
        <taxon>Cottioidei</taxon>
        <taxon>Zoarcales</taxon>
        <taxon>Zoarcidae</taxon>
        <taxon>Zoarcinae</taxon>
        <taxon>Zoarces</taxon>
    </lineage>
</organism>
<feature type="region of interest" description="Disordered" evidence="8">
    <location>
        <begin position="1273"/>
        <end position="1334"/>
    </location>
</feature>
<keyword evidence="4 7" id="KW-0175">Coiled coil</keyword>
<dbReference type="Pfam" id="PF00169">
    <property type="entry name" value="PH"/>
    <property type="match status" value="2"/>
</dbReference>
<feature type="compositionally biased region" description="Polar residues" evidence="8">
    <location>
        <begin position="242"/>
        <end position="280"/>
    </location>
</feature>
<keyword evidence="6" id="KW-0206">Cytoskeleton</keyword>
<dbReference type="Gene3D" id="2.30.29.30">
    <property type="entry name" value="Pleckstrin-homology domain (PH domain)/Phosphotyrosine-binding domain (PTB)"/>
    <property type="match status" value="2"/>
</dbReference>
<feature type="coiled-coil region" evidence="7">
    <location>
        <begin position="940"/>
        <end position="1002"/>
    </location>
</feature>
<feature type="compositionally biased region" description="Basic and acidic residues" evidence="8">
    <location>
        <begin position="305"/>
        <end position="317"/>
    </location>
</feature>
<sequence length="1630" mass="184656">MSGEKATSPCNKFQANIFNKSKCQNCFKSRELHLLTDHGMEQAKPLYGGWLCLAPEGTDFDNPMQKSRKWQRRFFILYEDGSLSFALDELPSTLPQGTVNLNLCSDVADAEPKTGQRNALCIVTPGQEIFIRGDNKEIINGWTEQLAVYLRTNRQTQKKKRKVEPVATQDPSPAKMAATDPSFPSSENAAESGCGRWKEDPQQGSGPGETLMYNIPDPDPRGPEKTPAGNTSSYLRPVSLDLVTSGNTDPASRNQPAESNNIQTSANNKNQSQDKSNGTCHTERLLGSEATDKEQEEGTAVSRMGRSEARTSKREKLQSCGDRAQLSAPPPQRRAKSLDRRTSDTVMTPDLLNFKKGWMVKLDENEQWKKYWFVLSMDSLRCYKDSVAEEASDLDGEIDLTKCYSVSEYQVQRNYGFQIYTPNGVFTLSAMTSGIRRNWIQALMKSVRPAGAPDVASLPGYHVSCSPTEALPKPDVTQDSADVSTDRDPHPKHRSVMERRREGRYKTFDWAEFRPQSKRTLDPQRTRALCSLEFGELERRKRREERRRRYESMLGSPLGWEVIGGTAADGGVRALSPKSQQKVEEEIEECWKLVEKTVFRLERTVPLITDDKDSVEAEKLLDGYRKGVEDLKAQLVESERHRLDLEAQLSTAGFHTLQLDPPLTPEADFCPSDTNEKPLNGSTQTLKDVCKETRENLINMQEQLGFESPSLTPETPSIWLNDAEGNFQELGDLLPETEDTPLLLSPASEKQILFSQSDGQTLNHQNQLDRGDREQVPSSETQIHNGEFSSLILETPSEGDDDSLDCCVELHSPPDQATVRRLSQEVELLTGQNEALNQRNQEMLNQLTEADREIERLKAELSSRYTEPHHLPEVEQLGQTRLEDLESELSSRDRQLLEAQTVIASLEENLREMEALLQLNVPKETEETEQENKGYLLRCFEATEAKLTELERKLDQSELTCRELHTQNAELREAEKRCNETAVEAEADVRRLNQELEKERLKDGESNGCASGEERIRQVIDGMVMRLKALEKLLEVMNKFDVGLRTEEEETTATVESQLRWEEEFWGFLLDKLKVNPSELREEEPVEELLSEVTERMMAEKQMLLLGHRLLSETCTDSGVKQLDIMWNIASETETNQMFDFNNQLCEMEYFRRATQVKISLLNHLASSVGTSAHDKLQLTADRLSDQHPWSGFIHSAATEALHCCHLSRLQSKYERRLEETKRELTSSLVCSNCVALMEENRELRARMSDLEAQQSPSSVGDTMNSCCQTEEAYPQDTGVKFQGADRSVTGETGEEEAESLEGQLEIQGTDEGNTGESEATHKETDPSDSETEQVSVLRRSVEELEEQLAVMAEEVKEELDGKMSCVQTQHETEMEKLKATCERGFASMEASHLKVVEELQHQHQQQVERLLVERDRLLEEESAATATAIEAIKNAQRLELEKEVQKRCQSQNSTGNTHLEDVYRQHSEELASYQRELEVLSQQFSLKCLENGHLVQAVDAERKALCQCQQENQDLRTRNQELSGHLAAEITRLCSLAKQDALPLSQGMDVYEMEITLRVKESEVQCLKQEITSLRDDLQSAQRDKRNASKKCKDVYTELSVTRAKAEREMDGLRENLRLAHHALDQTSA</sequence>
<dbReference type="SUPFAM" id="SSF50729">
    <property type="entry name" value="PH domain-like"/>
    <property type="match status" value="2"/>
</dbReference>
<evidence type="ECO:0000259" key="9">
    <source>
        <dbReference type="PROSITE" id="PS50003"/>
    </source>
</evidence>
<evidence type="ECO:0000256" key="7">
    <source>
        <dbReference type="SAM" id="Coils"/>
    </source>
</evidence>
<dbReference type="InterPro" id="IPR052223">
    <property type="entry name" value="Actin_Cytoskeleton_Reg"/>
</dbReference>
<feature type="domain" description="PH" evidence="9">
    <location>
        <begin position="352"/>
        <end position="448"/>
    </location>
</feature>
<feature type="coiled-coil region" evidence="7">
    <location>
        <begin position="1457"/>
        <end position="1484"/>
    </location>
</feature>
<dbReference type="InterPro" id="IPR001849">
    <property type="entry name" value="PH_domain"/>
</dbReference>
<feature type="compositionally biased region" description="Basic and acidic residues" evidence="8">
    <location>
        <begin position="484"/>
        <end position="497"/>
    </location>
</feature>
<evidence type="ECO:0000256" key="1">
    <source>
        <dbReference type="ARBA" id="ARBA00004245"/>
    </source>
</evidence>
<comment type="subcellular location">
    <subcellularLocation>
        <location evidence="1">Cytoplasm</location>
        <location evidence="1">Cytoskeleton</location>
    </subcellularLocation>
</comment>
<feature type="region of interest" description="Disordered" evidence="8">
    <location>
        <begin position="759"/>
        <end position="781"/>
    </location>
</feature>
<dbReference type="FunFam" id="2.30.29.30:FF:000133">
    <property type="entry name" value="myosin phosphatase Rho-interacting protein isoform X1"/>
    <property type="match status" value="1"/>
</dbReference>